<dbReference type="Pfam" id="PF16561">
    <property type="entry name" value="AMPK1_CBM"/>
    <property type="match status" value="1"/>
</dbReference>
<reference evidence="2 3" key="1">
    <citation type="submission" date="2022-03" db="EMBL/GenBank/DDBJ databases">
        <authorList>
            <person name="Nunn A."/>
            <person name="Chopra R."/>
            <person name="Nunn A."/>
            <person name="Contreras Garrido A."/>
        </authorList>
    </citation>
    <scope>NUCLEOTIDE SEQUENCE [LARGE SCALE GENOMIC DNA]</scope>
</reference>
<dbReference type="Gene3D" id="2.60.40.10">
    <property type="entry name" value="Immunoglobulins"/>
    <property type="match status" value="1"/>
</dbReference>
<dbReference type="PANTHER" id="PTHR46316:SF8">
    <property type="entry name" value="SNF1-RELATED PROTEIN KINASE REGULATORY SUBUNIT BETA-2-LIKE ISOFORM X1"/>
    <property type="match status" value="1"/>
</dbReference>
<feature type="domain" description="AMP-activated protein kinase glycogen-binding" evidence="1">
    <location>
        <begin position="36"/>
        <end position="116"/>
    </location>
</feature>
<organism evidence="2 3">
    <name type="scientific">Thlaspi arvense</name>
    <name type="common">Field penny-cress</name>
    <dbReference type="NCBI Taxonomy" id="13288"/>
    <lineage>
        <taxon>Eukaryota</taxon>
        <taxon>Viridiplantae</taxon>
        <taxon>Streptophyta</taxon>
        <taxon>Embryophyta</taxon>
        <taxon>Tracheophyta</taxon>
        <taxon>Spermatophyta</taxon>
        <taxon>Magnoliopsida</taxon>
        <taxon>eudicotyledons</taxon>
        <taxon>Gunneridae</taxon>
        <taxon>Pentapetalae</taxon>
        <taxon>rosids</taxon>
        <taxon>malvids</taxon>
        <taxon>Brassicales</taxon>
        <taxon>Brassicaceae</taxon>
        <taxon>Thlaspideae</taxon>
        <taxon>Thlaspi</taxon>
    </lineage>
</organism>
<name>A0AAU9SHX8_THLAR</name>
<sequence length="149" mass="16780">MANWTDLKVPVNPLQSSNEIMQNAKDHDGTISVSGIPSIITWNYEGKYVAIEGSWDNWKTRDLMQKSGKDFSILKLLPSGVYHYHFIVDGEVRYSPDLPLENDDFGNIYNVLDLQNISSINITSLGCCFFCVFCWCGGLHLCTYGLSTN</sequence>
<dbReference type="InterPro" id="IPR032640">
    <property type="entry name" value="AMPK1_CBM"/>
</dbReference>
<keyword evidence="3" id="KW-1185">Reference proteome</keyword>
<dbReference type="Proteomes" id="UP000836841">
    <property type="component" value="Unassembled WGS sequence"/>
</dbReference>
<evidence type="ECO:0000313" key="2">
    <source>
        <dbReference type="EMBL" id="CAH2068759.1"/>
    </source>
</evidence>
<dbReference type="PANTHER" id="PTHR46316">
    <property type="entry name" value="SNF1-RELATED PROTEIN KINASE REGULATORY SUBUNIT BETA-1"/>
    <property type="match status" value="1"/>
</dbReference>
<dbReference type="AlphaFoldDB" id="A0AAU9SHX8"/>
<accession>A0AAU9SHX8</accession>
<evidence type="ECO:0000313" key="3">
    <source>
        <dbReference type="Proteomes" id="UP000836841"/>
    </source>
</evidence>
<dbReference type="EMBL" id="CAJVSB020000852">
    <property type="protein sequence ID" value="CAH2068759.1"/>
    <property type="molecule type" value="Genomic_DNA"/>
</dbReference>
<protein>
    <recommendedName>
        <fullName evidence="1">AMP-activated protein kinase glycogen-binding domain-containing protein</fullName>
    </recommendedName>
</protein>
<dbReference type="InterPro" id="IPR014756">
    <property type="entry name" value="Ig_E-set"/>
</dbReference>
<gene>
    <name evidence="2" type="ORF">TAV2_LOCUS18382</name>
</gene>
<proteinExistence type="predicted"/>
<dbReference type="GO" id="GO:0009507">
    <property type="term" value="C:chloroplast"/>
    <property type="evidence" value="ECO:0007669"/>
    <property type="project" value="UniProtKB-ARBA"/>
</dbReference>
<comment type="caution">
    <text evidence="2">The sequence shown here is derived from an EMBL/GenBank/DDBJ whole genome shotgun (WGS) entry which is preliminary data.</text>
</comment>
<dbReference type="SUPFAM" id="SSF81296">
    <property type="entry name" value="E set domains"/>
    <property type="match status" value="1"/>
</dbReference>
<evidence type="ECO:0000259" key="1">
    <source>
        <dbReference type="Pfam" id="PF16561"/>
    </source>
</evidence>
<dbReference type="InterPro" id="IPR043554">
    <property type="entry name" value="KINB"/>
</dbReference>
<dbReference type="InterPro" id="IPR013783">
    <property type="entry name" value="Ig-like_fold"/>
</dbReference>
<dbReference type="CDD" id="cd02859">
    <property type="entry name" value="E_set_AMPKbeta_like_N"/>
    <property type="match status" value="1"/>
</dbReference>